<dbReference type="EMBL" id="JANAVB010021596">
    <property type="protein sequence ID" value="KAJ6825774.1"/>
    <property type="molecule type" value="Genomic_DNA"/>
</dbReference>
<reference evidence="2" key="1">
    <citation type="journal article" date="2023" name="GigaByte">
        <title>Genome assembly of the bearded iris, Iris pallida Lam.</title>
        <authorList>
            <person name="Bruccoleri R.E."/>
            <person name="Oakeley E.J."/>
            <person name="Faust A.M.E."/>
            <person name="Altorfer M."/>
            <person name="Dessus-Babus S."/>
            <person name="Burckhardt D."/>
            <person name="Oertli M."/>
            <person name="Naumann U."/>
            <person name="Petersen F."/>
            <person name="Wong J."/>
        </authorList>
    </citation>
    <scope>NUCLEOTIDE SEQUENCE</scope>
    <source>
        <strain evidence="2">GSM-AAB239-AS_SAM_17_03QT</strain>
    </source>
</reference>
<evidence type="ECO:0000313" key="3">
    <source>
        <dbReference type="Proteomes" id="UP001140949"/>
    </source>
</evidence>
<sequence length="144" mass="16778">MEARRRGVTAGSIRRRRKRRRYGGTSLPVDAYALLFGTLDLGRRDNCSAGLGSPERSRRLCPLLVRDRSPRRPRSRAVVRARARRRSERRARSWRRGCVRWPGRTAVAAPGRSRDRGKGFDFSLHLYRVRRFGHILSWFFVFVA</sequence>
<gene>
    <name evidence="2" type="ORF">M6B38_375395</name>
</gene>
<accession>A0AAX6GAP2</accession>
<evidence type="ECO:0000256" key="1">
    <source>
        <dbReference type="SAM" id="MobiDB-lite"/>
    </source>
</evidence>
<reference evidence="2" key="2">
    <citation type="submission" date="2023-04" db="EMBL/GenBank/DDBJ databases">
        <authorList>
            <person name="Bruccoleri R.E."/>
            <person name="Oakeley E.J."/>
            <person name="Faust A.-M."/>
            <person name="Dessus-Babus S."/>
            <person name="Altorfer M."/>
            <person name="Burckhardt D."/>
            <person name="Oertli M."/>
            <person name="Naumann U."/>
            <person name="Petersen F."/>
            <person name="Wong J."/>
        </authorList>
    </citation>
    <scope>NUCLEOTIDE SEQUENCE</scope>
    <source>
        <strain evidence="2">GSM-AAB239-AS_SAM_17_03QT</strain>
        <tissue evidence="2">Leaf</tissue>
    </source>
</reference>
<proteinExistence type="predicted"/>
<dbReference type="AlphaFoldDB" id="A0AAX6GAP2"/>
<comment type="caution">
    <text evidence="2">The sequence shown here is derived from an EMBL/GenBank/DDBJ whole genome shotgun (WGS) entry which is preliminary data.</text>
</comment>
<keyword evidence="3" id="KW-1185">Reference proteome</keyword>
<organism evidence="2 3">
    <name type="scientific">Iris pallida</name>
    <name type="common">Sweet iris</name>
    <dbReference type="NCBI Taxonomy" id="29817"/>
    <lineage>
        <taxon>Eukaryota</taxon>
        <taxon>Viridiplantae</taxon>
        <taxon>Streptophyta</taxon>
        <taxon>Embryophyta</taxon>
        <taxon>Tracheophyta</taxon>
        <taxon>Spermatophyta</taxon>
        <taxon>Magnoliopsida</taxon>
        <taxon>Liliopsida</taxon>
        <taxon>Asparagales</taxon>
        <taxon>Iridaceae</taxon>
        <taxon>Iridoideae</taxon>
        <taxon>Irideae</taxon>
        <taxon>Iris</taxon>
    </lineage>
</organism>
<name>A0AAX6GAP2_IRIPA</name>
<evidence type="ECO:0000313" key="2">
    <source>
        <dbReference type="EMBL" id="KAJ6825774.1"/>
    </source>
</evidence>
<protein>
    <submittedName>
        <fullName evidence="2">Vegetative cell wall protein gp1-like</fullName>
    </submittedName>
</protein>
<dbReference type="Proteomes" id="UP001140949">
    <property type="component" value="Unassembled WGS sequence"/>
</dbReference>
<feature type="region of interest" description="Disordered" evidence="1">
    <location>
        <begin position="1"/>
        <end position="21"/>
    </location>
</feature>